<dbReference type="InterPro" id="IPR016819">
    <property type="entry name" value="RNase_P/MRP_POP5"/>
</dbReference>
<dbReference type="GO" id="GO:0001682">
    <property type="term" value="P:tRNA 5'-leader removal"/>
    <property type="evidence" value="ECO:0007669"/>
    <property type="project" value="InterPro"/>
</dbReference>
<gene>
    <name evidence="7" type="ORF">PVAND_011145</name>
</gene>
<keyword evidence="3 6" id="KW-0819">tRNA processing</keyword>
<dbReference type="Proteomes" id="UP001107558">
    <property type="component" value="Chromosome 1"/>
</dbReference>
<name>A0A9J6CIL5_POLVA</name>
<dbReference type="Pfam" id="PF01900">
    <property type="entry name" value="RNase_P_Rpp14"/>
    <property type="match status" value="1"/>
</dbReference>
<dbReference type="GO" id="GO:0030677">
    <property type="term" value="C:ribonuclease P complex"/>
    <property type="evidence" value="ECO:0007669"/>
    <property type="project" value="InterPro"/>
</dbReference>
<dbReference type="AlphaFoldDB" id="A0A9J6CIL5"/>
<dbReference type="PANTHER" id="PTHR48414:SF1">
    <property type="entry name" value="POP5 HOMOLOG, RIBONUCLEASE P_MRP SUBUNIT"/>
    <property type="match status" value="1"/>
</dbReference>
<comment type="similarity">
    <text evidence="1 6">Belongs to the eukaryotic/archaeal RNase P protein component 2 family.</text>
</comment>
<evidence type="ECO:0000256" key="3">
    <source>
        <dbReference type="ARBA" id="ARBA00022694"/>
    </source>
</evidence>
<reference evidence="7" key="1">
    <citation type="submission" date="2021-03" db="EMBL/GenBank/DDBJ databases">
        <title>Chromosome level genome of the anhydrobiotic midge Polypedilum vanderplanki.</title>
        <authorList>
            <person name="Yoshida Y."/>
            <person name="Kikawada T."/>
            <person name="Gusev O."/>
        </authorList>
    </citation>
    <scope>NUCLEOTIDE SEQUENCE</scope>
    <source>
        <strain evidence="7">NIAS01</strain>
        <tissue evidence="7">Whole body or cell culture</tissue>
    </source>
</reference>
<dbReference type="Gene3D" id="3.30.70.3250">
    <property type="entry name" value="Ribonuclease P, Pop5 subunit"/>
    <property type="match status" value="1"/>
</dbReference>
<protein>
    <recommendedName>
        <fullName evidence="5 6">Ribonuclease P/MRP protein subunit POP5</fullName>
    </recommendedName>
</protein>
<dbReference type="SUPFAM" id="SSF160350">
    <property type="entry name" value="Rnp2-like"/>
    <property type="match status" value="1"/>
</dbReference>
<evidence type="ECO:0000256" key="6">
    <source>
        <dbReference type="PIRNR" id="PIRNR023803"/>
    </source>
</evidence>
<comment type="subcellular location">
    <subcellularLocation>
        <location evidence="6">Nucleus</location>
        <location evidence="6">Nucleolus</location>
    </subcellularLocation>
</comment>
<dbReference type="GO" id="GO:0005730">
    <property type="term" value="C:nucleolus"/>
    <property type="evidence" value="ECO:0007669"/>
    <property type="project" value="UniProtKB-SubCell"/>
</dbReference>
<keyword evidence="8" id="KW-1185">Reference proteome</keyword>
<dbReference type="InterPro" id="IPR038085">
    <property type="entry name" value="Rnp2-like_sf"/>
</dbReference>
<evidence type="ECO:0000256" key="1">
    <source>
        <dbReference type="ARBA" id="ARBA00010800"/>
    </source>
</evidence>
<evidence type="ECO:0000256" key="2">
    <source>
        <dbReference type="ARBA" id="ARBA00022552"/>
    </source>
</evidence>
<accession>A0A9J6CIL5</accession>
<keyword evidence="4 6" id="KW-0539">Nucleus</keyword>
<evidence type="ECO:0000256" key="4">
    <source>
        <dbReference type="ARBA" id="ARBA00023242"/>
    </source>
</evidence>
<comment type="caution">
    <text evidence="7">The sequence shown here is derived from an EMBL/GenBank/DDBJ whole genome shotgun (WGS) entry which is preliminary data.</text>
</comment>
<dbReference type="OrthoDB" id="277888at2759"/>
<evidence type="ECO:0000256" key="5">
    <source>
        <dbReference type="ARBA" id="ARBA00044198"/>
    </source>
</evidence>
<dbReference type="PIRSF" id="PIRSF023803">
    <property type="entry name" value="Ribonuclease_P_prd"/>
    <property type="match status" value="1"/>
</dbReference>
<comment type="function">
    <text evidence="6">Component of ribonuclease P, a protein complex that generates mature tRNA molecules by cleaving their 5'-ends.</text>
</comment>
<evidence type="ECO:0000313" key="8">
    <source>
        <dbReference type="Proteomes" id="UP001107558"/>
    </source>
</evidence>
<dbReference type="PANTHER" id="PTHR48414">
    <property type="entry name" value="POP5 HOMOLOG, RIBONUCLEASE P_MRP SUBUNIT"/>
    <property type="match status" value="1"/>
</dbReference>
<dbReference type="GO" id="GO:0033204">
    <property type="term" value="F:ribonuclease P RNA binding"/>
    <property type="evidence" value="ECO:0007669"/>
    <property type="project" value="InterPro"/>
</dbReference>
<sequence>MVRFKNRYVLLEIKSISKATVSSKELADTLRKATKKYYGDYGLASVSNLNVKLFYDKHKLAIIRVTHGPHKFITSIIPLLKTAGKELATYRILYIGATIRQCKKFIINHQNDVLRKVFSQLSTENERKNLIEDLTKSLEI</sequence>
<organism evidence="7 8">
    <name type="scientific">Polypedilum vanderplanki</name>
    <name type="common">Sleeping chironomid midge</name>
    <dbReference type="NCBI Taxonomy" id="319348"/>
    <lineage>
        <taxon>Eukaryota</taxon>
        <taxon>Metazoa</taxon>
        <taxon>Ecdysozoa</taxon>
        <taxon>Arthropoda</taxon>
        <taxon>Hexapoda</taxon>
        <taxon>Insecta</taxon>
        <taxon>Pterygota</taxon>
        <taxon>Neoptera</taxon>
        <taxon>Endopterygota</taxon>
        <taxon>Diptera</taxon>
        <taxon>Nematocera</taxon>
        <taxon>Chironomoidea</taxon>
        <taxon>Chironomidae</taxon>
        <taxon>Chironominae</taxon>
        <taxon>Polypedilum</taxon>
        <taxon>Polypedilum</taxon>
    </lineage>
</organism>
<evidence type="ECO:0000313" key="7">
    <source>
        <dbReference type="EMBL" id="KAG5681736.1"/>
    </source>
</evidence>
<dbReference type="InterPro" id="IPR002759">
    <property type="entry name" value="Pop5/Rpp14/Rnp2-like"/>
</dbReference>
<proteinExistence type="inferred from homology"/>
<keyword evidence="2" id="KW-0698">rRNA processing</keyword>
<dbReference type="EMBL" id="JADBJN010000001">
    <property type="protein sequence ID" value="KAG5681736.1"/>
    <property type="molecule type" value="Genomic_DNA"/>
</dbReference>
<dbReference type="GO" id="GO:0006364">
    <property type="term" value="P:rRNA processing"/>
    <property type="evidence" value="ECO:0007669"/>
    <property type="project" value="UniProtKB-KW"/>
</dbReference>